<dbReference type="PATRIC" id="fig|1365965.3.peg.399"/>
<evidence type="ECO:0000313" key="2">
    <source>
        <dbReference type="Proteomes" id="UP000037193"/>
    </source>
</evidence>
<gene>
    <name evidence="1" type="ORF">BBM1128_01985</name>
</gene>
<evidence type="ECO:0000313" key="1">
    <source>
        <dbReference type="EMBL" id="KOA42959.1"/>
    </source>
</evidence>
<proteinExistence type="predicted"/>
<organism evidence="1 2">
    <name type="scientific">Bifidobacterium breve MCC 1128</name>
    <dbReference type="NCBI Taxonomy" id="1365965"/>
    <lineage>
        <taxon>Bacteria</taxon>
        <taxon>Bacillati</taxon>
        <taxon>Actinomycetota</taxon>
        <taxon>Actinomycetes</taxon>
        <taxon>Bifidobacteriales</taxon>
        <taxon>Bifidobacteriaceae</taxon>
        <taxon>Bifidobacterium</taxon>
    </lineage>
</organism>
<dbReference type="RefSeq" id="WP_052789119.1">
    <property type="nucleotide sequence ID" value="NZ_AVQD01000003.1"/>
</dbReference>
<name>A0A0L7B670_BIFBR</name>
<sequence length="132" mass="15204">MQTIKCQYNTLLGTEFEVEIPDSVPEADADAYLQDHWEELVEPNIQTHLLESCDSNFHVLSATPMETYEISKRVTTVEYRRVVAPKGLTFEQLSEWVDEHGDGDLYDVDDIEDYMFYAEREDGSQVESGESE</sequence>
<protein>
    <submittedName>
        <fullName evidence="1">Uncharacterized protein</fullName>
    </submittedName>
</protein>
<accession>A0A0L7B670</accession>
<dbReference type="Proteomes" id="UP000037193">
    <property type="component" value="Unassembled WGS sequence"/>
</dbReference>
<dbReference type="AlphaFoldDB" id="A0A0L7B670"/>
<reference evidence="1 2" key="1">
    <citation type="journal article" date="2015" name="Int J Genomics">
        <title>Comparative Genomics Revealed Genetic Diversity and Species/Strain-Level Differences in Carbohydrate Metabolism of Three Probiotic Bifidobacterial Species.</title>
        <authorList>
            <person name="Odamaki T."/>
            <person name="Horigome A."/>
            <person name="Sugahara H."/>
            <person name="Hashikura N."/>
            <person name="Minami J."/>
            <person name="Xiao J.Z."/>
            <person name="Abe F."/>
        </authorList>
    </citation>
    <scope>NUCLEOTIDE SEQUENCE [LARGE SCALE GENOMIC DNA]</scope>
    <source>
        <strain evidence="1 2">MCC 1128</strain>
    </source>
</reference>
<dbReference type="EMBL" id="AVQD01000003">
    <property type="protein sequence ID" value="KOA42959.1"/>
    <property type="molecule type" value="Genomic_DNA"/>
</dbReference>
<comment type="caution">
    <text evidence="1">The sequence shown here is derived from an EMBL/GenBank/DDBJ whole genome shotgun (WGS) entry which is preliminary data.</text>
</comment>